<organism evidence="1">
    <name type="scientific">marine metagenome</name>
    <dbReference type="NCBI Taxonomy" id="408172"/>
    <lineage>
        <taxon>unclassified sequences</taxon>
        <taxon>metagenomes</taxon>
        <taxon>ecological metagenomes</taxon>
    </lineage>
</organism>
<sequence length="230" mass="26112">LANQREFEGVSLGLQSMKGVGRLIEVYGLKGDKLNEPKASNYQENKVAIHSDVEVPSIAIIPFDNKGADEDVFYAYGISADLISDCSGAGLIRVAGLNDIEKLDYENLKYDELSKNLLVRYIVTGMLWKMGDMFQLSIELYDTKDKKVVWSDRWQEKWDNLTMVQSNLSEGLLKTLNMKPQIERNIETTNPVAYEYYLKGRHKLLTPNNKEDRQVAIDLLNKAIALDDSL</sequence>
<protein>
    <submittedName>
        <fullName evidence="1">Uncharacterized protein</fullName>
    </submittedName>
</protein>
<dbReference type="AlphaFoldDB" id="A0A383EI48"/>
<accession>A0A383EI48</accession>
<evidence type="ECO:0000313" key="1">
    <source>
        <dbReference type="EMBL" id="SVE56309.1"/>
    </source>
</evidence>
<name>A0A383EI48_9ZZZZ</name>
<feature type="non-terminal residue" evidence="1">
    <location>
        <position position="230"/>
    </location>
</feature>
<gene>
    <name evidence="1" type="ORF">METZ01_LOCUS509163</name>
</gene>
<reference evidence="1" key="1">
    <citation type="submission" date="2018-05" db="EMBL/GenBank/DDBJ databases">
        <authorList>
            <person name="Lanie J.A."/>
            <person name="Ng W.-L."/>
            <person name="Kazmierczak K.M."/>
            <person name="Andrzejewski T.M."/>
            <person name="Davidsen T.M."/>
            <person name="Wayne K.J."/>
            <person name="Tettelin H."/>
            <person name="Glass J.I."/>
            <person name="Rusch D."/>
            <person name="Podicherti R."/>
            <person name="Tsui H.-C.T."/>
            <person name="Winkler M.E."/>
        </authorList>
    </citation>
    <scope>NUCLEOTIDE SEQUENCE</scope>
</reference>
<feature type="non-terminal residue" evidence="1">
    <location>
        <position position="1"/>
    </location>
</feature>
<proteinExistence type="predicted"/>
<dbReference type="EMBL" id="UINC01226010">
    <property type="protein sequence ID" value="SVE56309.1"/>
    <property type="molecule type" value="Genomic_DNA"/>
</dbReference>